<accession>A0ABQ7K6S5</accession>
<organism evidence="1 2">
    <name type="scientific">Linnemannia gamsii</name>
    <dbReference type="NCBI Taxonomy" id="64522"/>
    <lineage>
        <taxon>Eukaryota</taxon>
        <taxon>Fungi</taxon>
        <taxon>Fungi incertae sedis</taxon>
        <taxon>Mucoromycota</taxon>
        <taxon>Mortierellomycotina</taxon>
        <taxon>Mortierellomycetes</taxon>
        <taxon>Mortierellales</taxon>
        <taxon>Mortierellaceae</taxon>
        <taxon>Linnemannia</taxon>
    </lineage>
</organism>
<proteinExistence type="predicted"/>
<dbReference type="Proteomes" id="UP001194696">
    <property type="component" value="Unassembled WGS sequence"/>
</dbReference>
<gene>
    <name evidence="1" type="ORF">BGZ96_004097</name>
</gene>
<reference evidence="1 2" key="1">
    <citation type="journal article" date="2020" name="Fungal Divers.">
        <title>Resolving the Mortierellaceae phylogeny through synthesis of multi-gene phylogenetics and phylogenomics.</title>
        <authorList>
            <person name="Vandepol N."/>
            <person name="Liber J."/>
            <person name="Desiro A."/>
            <person name="Na H."/>
            <person name="Kennedy M."/>
            <person name="Barry K."/>
            <person name="Grigoriev I.V."/>
            <person name="Miller A.N."/>
            <person name="O'Donnell K."/>
            <person name="Stajich J.E."/>
            <person name="Bonito G."/>
        </authorList>
    </citation>
    <scope>NUCLEOTIDE SEQUENCE [LARGE SCALE GENOMIC DNA]</scope>
    <source>
        <strain evidence="1 2">AD045</strain>
    </source>
</reference>
<name>A0ABQ7K6S5_9FUNG</name>
<sequence length="64" mass="6915">MGSKLSSHSKGNIDVTVSPVSVQVVLSGIDIAFKIDQKEQLCPNCNMTEGLSYTQEEDDGDEEP</sequence>
<comment type="caution">
    <text evidence="1">The sequence shown here is derived from an EMBL/GenBank/DDBJ whole genome shotgun (WGS) entry which is preliminary data.</text>
</comment>
<keyword evidence="2" id="KW-1185">Reference proteome</keyword>
<protein>
    <submittedName>
        <fullName evidence="1">Uncharacterized protein</fullName>
    </submittedName>
</protein>
<evidence type="ECO:0000313" key="1">
    <source>
        <dbReference type="EMBL" id="KAG0292467.1"/>
    </source>
</evidence>
<evidence type="ECO:0000313" key="2">
    <source>
        <dbReference type="Proteomes" id="UP001194696"/>
    </source>
</evidence>
<dbReference type="EMBL" id="JAAAIM010000196">
    <property type="protein sequence ID" value="KAG0292467.1"/>
    <property type="molecule type" value="Genomic_DNA"/>
</dbReference>